<evidence type="ECO:0000313" key="2">
    <source>
        <dbReference type="Proteomes" id="UP001432322"/>
    </source>
</evidence>
<dbReference type="EMBL" id="BTSY01000007">
    <property type="protein sequence ID" value="GMT36514.1"/>
    <property type="molecule type" value="Genomic_DNA"/>
</dbReference>
<name>A0AAV5WXA9_9BILA</name>
<organism evidence="1 2">
    <name type="scientific">Pristionchus fissidentatus</name>
    <dbReference type="NCBI Taxonomy" id="1538716"/>
    <lineage>
        <taxon>Eukaryota</taxon>
        <taxon>Metazoa</taxon>
        <taxon>Ecdysozoa</taxon>
        <taxon>Nematoda</taxon>
        <taxon>Chromadorea</taxon>
        <taxon>Rhabditida</taxon>
        <taxon>Rhabditina</taxon>
        <taxon>Diplogasteromorpha</taxon>
        <taxon>Diplogasteroidea</taxon>
        <taxon>Neodiplogasteridae</taxon>
        <taxon>Pristionchus</taxon>
    </lineage>
</organism>
<feature type="non-terminal residue" evidence="1">
    <location>
        <position position="82"/>
    </location>
</feature>
<comment type="caution">
    <text evidence="1">The sequence shown here is derived from an EMBL/GenBank/DDBJ whole genome shotgun (WGS) entry which is preliminary data.</text>
</comment>
<keyword evidence="2" id="KW-1185">Reference proteome</keyword>
<evidence type="ECO:0000313" key="1">
    <source>
        <dbReference type="EMBL" id="GMT36514.1"/>
    </source>
</evidence>
<feature type="non-terminal residue" evidence="1">
    <location>
        <position position="1"/>
    </location>
</feature>
<dbReference type="Proteomes" id="UP001432322">
    <property type="component" value="Unassembled WGS sequence"/>
</dbReference>
<protein>
    <submittedName>
        <fullName evidence="1">Uncharacterized protein</fullName>
    </submittedName>
</protein>
<sequence length="82" mass="9454">AKLPLASGEIDGRSKAIPKLRRRKTYRLLPSYCGILRDRHELAFVVLHRRYTKRRLSRERRRAELSSIVAVMSSFATAISSN</sequence>
<reference evidence="1" key="1">
    <citation type="submission" date="2023-10" db="EMBL/GenBank/DDBJ databases">
        <title>Genome assembly of Pristionchus species.</title>
        <authorList>
            <person name="Yoshida K."/>
            <person name="Sommer R.J."/>
        </authorList>
    </citation>
    <scope>NUCLEOTIDE SEQUENCE</scope>
    <source>
        <strain evidence="1">RS5133</strain>
    </source>
</reference>
<accession>A0AAV5WXA9</accession>
<gene>
    <name evidence="1" type="ORF">PFISCL1PPCAC_27811</name>
</gene>
<proteinExistence type="predicted"/>
<dbReference type="AlphaFoldDB" id="A0AAV5WXA9"/>